<evidence type="ECO:0000313" key="5">
    <source>
        <dbReference type="Proteomes" id="UP000501107"/>
    </source>
</evidence>
<evidence type="ECO:0000313" key="2">
    <source>
        <dbReference type="EMBL" id="AJG78277.1"/>
    </source>
</evidence>
<sequence length="142" mass="15856">MNILEKLNKAFTLEAYESPTSKEAIQKLQKFSSIDVPLDYLEVIQQCTNAEINVKNEIYIRIWGPINCIEMNEAHDIQKYIPNSLAIGDDEGGMALLYIDGKEGFGLYTVGFGNLDIEETIKIAPSLKVLLIDCVGVEELLS</sequence>
<accession>A0A0B5NXW0</accession>
<name>A0A0B5NXW0_BACTU</name>
<dbReference type="Proteomes" id="UP000031876">
    <property type="component" value="Chromosome"/>
</dbReference>
<dbReference type="InterPro" id="IPR018958">
    <property type="entry name" value="Knr4/Smi1-like_dom"/>
</dbReference>
<evidence type="ECO:0000313" key="4">
    <source>
        <dbReference type="Proteomes" id="UP000031876"/>
    </source>
</evidence>
<organism evidence="3 5">
    <name type="scientific">Bacillus thuringiensis</name>
    <dbReference type="NCBI Taxonomy" id="1428"/>
    <lineage>
        <taxon>Bacteria</taxon>
        <taxon>Bacillati</taxon>
        <taxon>Bacillota</taxon>
        <taxon>Bacilli</taxon>
        <taxon>Bacillales</taxon>
        <taxon>Bacillaceae</taxon>
        <taxon>Bacillus</taxon>
        <taxon>Bacillus cereus group</taxon>
    </lineage>
</organism>
<dbReference type="Gene3D" id="3.40.1580.10">
    <property type="entry name" value="SMI1/KNR4-like"/>
    <property type="match status" value="1"/>
</dbReference>
<gene>
    <name evidence="2" type="ORF">BF38_3651</name>
    <name evidence="3" type="ORF">FOC89_25985</name>
</gene>
<reference evidence="2 4" key="1">
    <citation type="journal article" date="2015" name="Genome Announc.">
        <title>Complete genome sequences for 35 biothreat assay-relevant bacillus species.</title>
        <authorList>
            <person name="Johnson S.L."/>
            <person name="Daligault H.E."/>
            <person name="Davenport K.W."/>
            <person name="Jaissle J."/>
            <person name="Frey K.G."/>
            <person name="Ladner J.T."/>
            <person name="Broomall S.M."/>
            <person name="Bishop-Lilly K.A."/>
            <person name="Bruce D.C."/>
            <person name="Gibbons H.S."/>
            <person name="Coyne S.R."/>
            <person name="Lo C.C."/>
            <person name="Meincke L."/>
            <person name="Munk A.C."/>
            <person name="Koroleva G.I."/>
            <person name="Rosenzweig C.N."/>
            <person name="Palacios G.F."/>
            <person name="Redden C.L."/>
            <person name="Minogue T.D."/>
            <person name="Chain P.S."/>
        </authorList>
    </citation>
    <scope>NUCLEOTIDE SEQUENCE [LARGE SCALE GENOMIC DNA]</scope>
    <source>
        <strain evidence="2 4">HD1011</strain>
    </source>
</reference>
<dbReference type="InterPro" id="IPR037883">
    <property type="entry name" value="Knr4/Smi1-like_sf"/>
</dbReference>
<dbReference type="Pfam" id="PF09346">
    <property type="entry name" value="SMI1_KNR4"/>
    <property type="match status" value="1"/>
</dbReference>
<dbReference type="EMBL" id="CP053980">
    <property type="protein sequence ID" value="QKH27245.1"/>
    <property type="molecule type" value="Genomic_DNA"/>
</dbReference>
<dbReference type="EMBL" id="CP009335">
    <property type="protein sequence ID" value="AJG78277.1"/>
    <property type="molecule type" value="Genomic_DNA"/>
</dbReference>
<dbReference type="SUPFAM" id="SSF160631">
    <property type="entry name" value="SMI1/KNR4-like"/>
    <property type="match status" value="1"/>
</dbReference>
<evidence type="ECO:0000259" key="1">
    <source>
        <dbReference type="Pfam" id="PF09346"/>
    </source>
</evidence>
<dbReference type="RefSeq" id="WP_001022914.1">
    <property type="nucleotide sequence ID" value="NZ_CP009335.1"/>
</dbReference>
<dbReference type="AlphaFoldDB" id="A0A0B5NXW0"/>
<dbReference type="Proteomes" id="UP000501107">
    <property type="component" value="Chromosome"/>
</dbReference>
<reference evidence="3 5" key="2">
    <citation type="submission" date="2020-05" db="EMBL/GenBank/DDBJ databases">
        <title>FDA dAtabase for Regulatory Grade micrObial Sequences (FDA-ARGOS): Supporting development and validation of Infectious Disease Dx tests.</title>
        <authorList>
            <person name="Nelson B."/>
            <person name="Plummer A."/>
            <person name="Tallon L."/>
            <person name="Sadzewicz L."/>
            <person name="Zhao X."/>
            <person name="Vavikolanu K."/>
            <person name="Mehta A."/>
            <person name="Aluvathingal J."/>
            <person name="Nadendla S."/>
            <person name="Myers T."/>
            <person name="Yan Y."/>
            <person name="Sichtig H."/>
        </authorList>
    </citation>
    <scope>NUCLEOTIDE SEQUENCE [LARGE SCALE GENOMIC DNA]</scope>
    <source>
        <strain evidence="3 5">FDAARGOS_795</strain>
    </source>
</reference>
<protein>
    <submittedName>
        <fullName evidence="2">SMI1 / KNR4 family protein</fullName>
    </submittedName>
    <submittedName>
        <fullName evidence="3">SMI1/KNR4 family protein</fullName>
    </submittedName>
</protein>
<feature type="domain" description="Knr4/Smi1-like" evidence="1">
    <location>
        <begin position="19"/>
        <end position="131"/>
    </location>
</feature>
<evidence type="ECO:0000313" key="3">
    <source>
        <dbReference type="EMBL" id="QKH27245.1"/>
    </source>
</evidence>
<proteinExistence type="predicted"/>
<dbReference type="KEGG" id="btw:BF38_3651"/>